<dbReference type="GO" id="GO:0006412">
    <property type="term" value="P:translation"/>
    <property type="evidence" value="ECO:0007669"/>
    <property type="project" value="InterPro"/>
</dbReference>
<feature type="compositionally biased region" description="Polar residues" evidence="5">
    <location>
        <begin position="42"/>
        <end position="56"/>
    </location>
</feature>
<dbReference type="GO" id="GO:0003735">
    <property type="term" value="F:structural constituent of ribosome"/>
    <property type="evidence" value="ECO:0007669"/>
    <property type="project" value="InterPro"/>
</dbReference>
<dbReference type="InterPro" id="IPR013005">
    <property type="entry name" value="Ribosomal_uL4-like"/>
</dbReference>
<keyword evidence="3" id="KW-0687">Ribonucleoprotein</keyword>
<dbReference type="PANTHER" id="PTHR10746">
    <property type="entry name" value="50S RIBOSOMAL PROTEIN L4"/>
    <property type="match status" value="1"/>
</dbReference>
<dbReference type="PANTHER" id="PTHR10746:SF6">
    <property type="entry name" value="LARGE RIBOSOMAL SUBUNIT PROTEIN UL4M"/>
    <property type="match status" value="1"/>
</dbReference>
<dbReference type="SUPFAM" id="SSF52166">
    <property type="entry name" value="Ribosomal protein L4"/>
    <property type="match status" value="1"/>
</dbReference>
<dbReference type="InterPro" id="IPR002136">
    <property type="entry name" value="Ribosomal_uL4"/>
</dbReference>
<dbReference type="AlphaFoldDB" id="A0A8D9A8M7"/>
<evidence type="ECO:0000256" key="2">
    <source>
        <dbReference type="ARBA" id="ARBA00022980"/>
    </source>
</evidence>
<reference evidence="6" key="1">
    <citation type="submission" date="2021-05" db="EMBL/GenBank/DDBJ databases">
        <authorList>
            <person name="Alioto T."/>
            <person name="Alioto T."/>
            <person name="Gomez Garrido J."/>
        </authorList>
    </citation>
    <scope>NUCLEOTIDE SEQUENCE</scope>
</reference>
<name>A0A8D9A8M7_9HEMI</name>
<dbReference type="InterPro" id="IPR023574">
    <property type="entry name" value="Ribosomal_uL4_dom_sf"/>
</dbReference>
<evidence type="ECO:0000313" key="6">
    <source>
        <dbReference type="EMBL" id="CAG6761764.1"/>
    </source>
</evidence>
<dbReference type="EMBL" id="HBUF01559754">
    <property type="protein sequence ID" value="CAG6761764.1"/>
    <property type="molecule type" value="Transcribed_RNA"/>
</dbReference>
<evidence type="ECO:0000256" key="5">
    <source>
        <dbReference type="SAM" id="MobiDB-lite"/>
    </source>
</evidence>
<sequence>MEILLNDTNNSINISKSIFNCKFNKLLVHQVIISFLVNNRSGNKSQKNKSEVSGSNKKPWRQKGTGRARSGSLKSPIWRSGGVTFTSKFKKYHQKINKKMYRGAIKCIFSELIRQKRLIVFNNFSINSPKTNVLLNKIKNIPKKKNFNNY</sequence>
<evidence type="ECO:0000256" key="3">
    <source>
        <dbReference type="ARBA" id="ARBA00023274"/>
    </source>
</evidence>
<keyword evidence="2 6" id="KW-0689">Ribosomal protein</keyword>
<dbReference type="GO" id="GO:1990904">
    <property type="term" value="C:ribonucleoprotein complex"/>
    <property type="evidence" value="ECO:0007669"/>
    <property type="project" value="UniProtKB-KW"/>
</dbReference>
<comment type="similarity">
    <text evidence="1">Belongs to the universal ribosomal protein uL4 family.</text>
</comment>
<accession>A0A8D9A8M7</accession>
<organism evidence="6">
    <name type="scientific">Cacopsylla melanoneura</name>
    <dbReference type="NCBI Taxonomy" id="428564"/>
    <lineage>
        <taxon>Eukaryota</taxon>
        <taxon>Metazoa</taxon>
        <taxon>Ecdysozoa</taxon>
        <taxon>Arthropoda</taxon>
        <taxon>Hexapoda</taxon>
        <taxon>Insecta</taxon>
        <taxon>Pterygota</taxon>
        <taxon>Neoptera</taxon>
        <taxon>Paraneoptera</taxon>
        <taxon>Hemiptera</taxon>
        <taxon>Sternorrhyncha</taxon>
        <taxon>Psylloidea</taxon>
        <taxon>Psyllidae</taxon>
        <taxon>Psyllinae</taxon>
        <taxon>Cacopsylla</taxon>
    </lineage>
</organism>
<evidence type="ECO:0000256" key="4">
    <source>
        <dbReference type="ARBA" id="ARBA00040565"/>
    </source>
</evidence>
<dbReference type="Pfam" id="PF00573">
    <property type="entry name" value="Ribosomal_L4"/>
    <property type="match status" value="1"/>
</dbReference>
<feature type="region of interest" description="Disordered" evidence="5">
    <location>
        <begin position="42"/>
        <end position="75"/>
    </location>
</feature>
<dbReference type="Gene3D" id="3.40.1370.10">
    <property type="match status" value="1"/>
</dbReference>
<evidence type="ECO:0000256" key="1">
    <source>
        <dbReference type="ARBA" id="ARBA00010528"/>
    </source>
</evidence>
<dbReference type="GO" id="GO:0005840">
    <property type="term" value="C:ribosome"/>
    <property type="evidence" value="ECO:0007669"/>
    <property type="project" value="UniProtKB-KW"/>
</dbReference>
<proteinExistence type="inferred from homology"/>
<dbReference type="NCBIfam" id="TIGR03953">
    <property type="entry name" value="rplD_bact"/>
    <property type="match status" value="1"/>
</dbReference>
<protein>
    <recommendedName>
        <fullName evidence="4">Large ribosomal subunit protein uL4m</fullName>
    </recommendedName>
</protein>